<dbReference type="GeneID" id="70232147"/>
<keyword evidence="2" id="KW-1185">Reference proteome</keyword>
<dbReference type="InterPro" id="IPR052184">
    <property type="entry name" value="SDR_enzymes"/>
</dbReference>
<comment type="caution">
    <text evidence="1">The sequence shown here is derived from an EMBL/GenBank/DDBJ whole genome shotgun (WGS) entry which is preliminary data.</text>
</comment>
<evidence type="ECO:0000313" key="1">
    <source>
        <dbReference type="EMBL" id="KAH3671477.1"/>
    </source>
</evidence>
<proteinExistence type="predicted"/>
<dbReference type="Pfam" id="PF00106">
    <property type="entry name" value="adh_short"/>
    <property type="match status" value="1"/>
</dbReference>
<reference evidence="1" key="2">
    <citation type="submission" date="2021-01" db="EMBL/GenBank/DDBJ databases">
        <authorList>
            <person name="Schikora-Tamarit M.A."/>
        </authorList>
    </citation>
    <scope>NUCLEOTIDE SEQUENCE</scope>
    <source>
        <strain evidence="1">CBS6075</strain>
    </source>
</reference>
<dbReference type="EMBL" id="JAEUBE010000055">
    <property type="protein sequence ID" value="KAH3671477.1"/>
    <property type="molecule type" value="Genomic_DNA"/>
</dbReference>
<dbReference type="Proteomes" id="UP000769157">
    <property type="component" value="Unassembled WGS sequence"/>
</dbReference>
<dbReference type="PANTHER" id="PTHR45458">
    <property type="entry name" value="SHORT-CHAIN DEHYDROGENASE/REDUCTASE SDR"/>
    <property type="match status" value="1"/>
</dbReference>
<sequence length="245" mass="26256">MSNSTTYFIAGASRGLGLELSTQLAKTSSNKIYATYRTKSTAQGLFDLAAAHNNVELLVVDLNSEESIESLKLPDEIDIVIMNAGIADSYYPVLEAKRDSFLRHFITNAVGPITLFQQVFPHLSPSARAYFISSFGGSITGDVPLAVSAYGASKAALNYSVKKLSVEQPNITFVLVHPGVLRTDMGDYGKKAVAGDNKELQAMFDGMSVPAEVSAAGVIEVVDTFNKPSDTGKFVDALTKSELPF</sequence>
<dbReference type="CDD" id="cd05325">
    <property type="entry name" value="carb_red_sniffer_like_SDR_c"/>
    <property type="match status" value="1"/>
</dbReference>
<dbReference type="PRINTS" id="PR00081">
    <property type="entry name" value="GDHRDH"/>
</dbReference>
<dbReference type="RefSeq" id="XP_046064653.1">
    <property type="nucleotide sequence ID" value="XM_046202609.1"/>
</dbReference>
<dbReference type="InterPro" id="IPR036291">
    <property type="entry name" value="NAD(P)-bd_dom_sf"/>
</dbReference>
<dbReference type="OrthoDB" id="2102561at2759"/>
<protein>
    <recommendedName>
        <fullName evidence="3">NAD(P)-binding protein</fullName>
    </recommendedName>
</protein>
<dbReference type="GO" id="GO:0016616">
    <property type="term" value="F:oxidoreductase activity, acting on the CH-OH group of donors, NAD or NADP as acceptor"/>
    <property type="evidence" value="ECO:0007669"/>
    <property type="project" value="TreeGrafter"/>
</dbReference>
<dbReference type="InterPro" id="IPR002347">
    <property type="entry name" value="SDR_fam"/>
</dbReference>
<gene>
    <name evidence="1" type="ORF">OGAPHI_000179</name>
</gene>
<dbReference type="SUPFAM" id="SSF51735">
    <property type="entry name" value="NAD(P)-binding Rossmann-fold domains"/>
    <property type="match status" value="1"/>
</dbReference>
<name>A0A9P8PG77_9ASCO</name>
<evidence type="ECO:0000313" key="2">
    <source>
        <dbReference type="Proteomes" id="UP000769157"/>
    </source>
</evidence>
<reference evidence="1" key="1">
    <citation type="journal article" date="2021" name="Open Biol.">
        <title>Shared evolutionary footprints suggest mitochondrial oxidative damage underlies multiple complex I losses in fungi.</title>
        <authorList>
            <person name="Schikora-Tamarit M.A."/>
            <person name="Marcet-Houben M."/>
            <person name="Nosek J."/>
            <person name="Gabaldon T."/>
        </authorList>
    </citation>
    <scope>NUCLEOTIDE SEQUENCE</scope>
    <source>
        <strain evidence="1">CBS6075</strain>
    </source>
</reference>
<dbReference type="Gene3D" id="3.40.50.720">
    <property type="entry name" value="NAD(P)-binding Rossmann-like Domain"/>
    <property type="match status" value="1"/>
</dbReference>
<evidence type="ECO:0008006" key="3">
    <source>
        <dbReference type="Google" id="ProtNLM"/>
    </source>
</evidence>
<dbReference type="PANTHER" id="PTHR45458:SF1">
    <property type="entry name" value="SHORT CHAIN DEHYDROGENASE"/>
    <property type="match status" value="1"/>
</dbReference>
<dbReference type="AlphaFoldDB" id="A0A9P8PG77"/>
<organism evidence="1 2">
    <name type="scientific">Ogataea philodendri</name>
    <dbReference type="NCBI Taxonomy" id="1378263"/>
    <lineage>
        <taxon>Eukaryota</taxon>
        <taxon>Fungi</taxon>
        <taxon>Dikarya</taxon>
        <taxon>Ascomycota</taxon>
        <taxon>Saccharomycotina</taxon>
        <taxon>Pichiomycetes</taxon>
        <taxon>Pichiales</taxon>
        <taxon>Pichiaceae</taxon>
        <taxon>Ogataea</taxon>
    </lineage>
</organism>
<accession>A0A9P8PG77</accession>